<dbReference type="GO" id="GO:0003677">
    <property type="term" value="F:DNA binding"/>
    <property type="evidence" value="ECO:0007669"/>
    <property type="project" value="InterPro"/>
</dbReference>
<feature type="non-terminal residue" evidence="2">
    <location>
        <position position="240"/>
    </location>
</feature>
<dbReference type="AlphaFoldDB" id="A0AAD9U728"/>
<dbReference type="Proteomes" id="UP001280121">
    <property type="component" value="Unassembled WGS sequence"/>
</dbReference>
<protein>
    <recommendedName>
        <fullName evidence="1">hAT-like transposase RNase-H fold domain-containing protein</fullName>
    </recommendedName>
</protein>
<accession>A0AAD9U728</accession>
<dbReference type="EMBL" id="JANJYI010000005">
    <property type="protein sequence ID" value="KAK2648778.1"/>
    <property type="molecule type" value="Genomic_DNA"/>
</dbReference>
<name>A0AAD9U728_9ROSI</name>
<feature type="domain" description="hAT-like transposase RNase-H fold" evidence="1">
    <location>
        <begin position="60"/>
        <end position="159"/>
    </location>
</feature>
<dbReference type="PANTHER" id="PTHR23272:SF187">
    <property type="entry name" value="AC9 TRANSPOSASE-RELATED"/>
    <property type="match status" value="1"/>
</dbReference>
<proteinExistence type="predicted"/>
<evidence type="ECO:0000259" key="1">
    <source>
        <dbReference type="Pfam" id="PF14372"/>
    </source>
</evidence>
<dbReference type="InterPro" id="IPR012337">
    <property type="entry name" value="RNaseH-like_sf"/>
</dbReference>
<keyword evidence="3" id="KW-1185">Reference proteome</keyword>
<sequence length="240" mass="28275">MRWNSTYLMIKSALIYKNVFPSLRQRDVQYKRVPTEKDWVLAKEISDKLEVFYLETLQFSGTKYPTANTYPPNVCNIRYVISQWSTSPIEEIRRTTLSMVEKFDTYWTDFHGFMVVATILDLIFKMKVIECYFPKLYGNQTSNDIKKIHDPLLRMVREYEGKSKAGQTSGASFSGDPTYVSLSQSIMIPSKLNLFSQFDEYLSFTPATNKKTELEFYLEEPVILTFDNFEMLRWWYANES</sequence>
<dbReference type="Pfam" id="PF14372">
    <property type="entry name" value="hAT-like_RNase-H"/>
    <property type="match status" value="1"/>
</dbReference>
<evidence type="ECO:0000313" key="3">
    <source>
        <dbReference type="Proteomes" id="UP001280121"/>
    </source>
</evidence>
<dbReference type="InterPro" id="IPR025525">
    <property type="entry name" value="hAT-like_transposase_RNase-H"/>
</dbReference>
<dbReference type="PANTHER" id="PTHR23272">
    <property type="entry name" value="BED FINGER-RELATED"/>
    <property type="match status" value="1"/>
</dbReference>
<dbReference type="SUPFAM" id="SSF53098">
    <property type="entry name" value="Ribonuclease H-like"/>
    <property type="match status" value="1"/>
</dbReference>
<evidence type="ECO:0000313" key="2">
    <source>
        <dbReference type="EMBL" id="KAK2648778.1"/>
    </source>
</evidence>
<reference evidence="2" key="1">
    <citation type="journal article" date="2023" name="Plant J.">
        <title>Genome sequences and population genomics provide insights into the demographic history, inbreeding, and mutation load of two 'living fossil' tree species of Dipteronia.</title>
        <authorList>
            <person name="Feng Y."/>
            <person name="Comes H.P."/>
            <person name="Chen J."/>
            <person name="Zhu S."/>
            <person name="Lu R."/>
            <person name="Zhang X."/>
            <person name="Li P."/>
            <person name="Qiu J."/>
            <person name="Olsen K.M."/>
            <person name="Qiu Y."/>
        </authorList>
    </citation>
    <scope>NUCLEOTIDE SEQUENCE</scope>
    <source>
        <strain evidence="2">KIB01</strain>
    </source>
</reference>
<organism evidence="2 3">
    <name type="scientific">Dipteronia dyeriana</name>
    <dbReference type="NCBI Taxonomy" id="168575"/>
    <lineage>
        <taxon>Eukaryota</taxon>
        <taxon>Viridiplantae</taxon>
        <taxon>Streptophyta</taxon>
        <taxon>Embryophyta</taxon>
        <taxon>Tracheophyta</taxon>
        <taxon>Spermatophyta</taxon>
        <taxon>Magnoliopsida</taxon>
        <taxon>eudicotyledons</taxon>
        <taxon>Gunneridae</taxon>
        <taxon>Pentapetalae</taxon>
        <taxon>rosids</taxon>
        <taxon>malvids</taxon>
        <taxon>Sapindales</taxon>
        <taxon>Sapindaceae</taxon>
        <taxon>Hippocastanoideae</taxon>
        <taxon>Acereae</taxon>
        <taxon>Dipteronia</taxon>
    </lineage>
</organism>
<gene>
    <name evidence="2" type="ORF">Ddye_016267</name>
</gene>
<comment type="caution">
    <text evidence="2">The sequence shown here is derived from an EMBL/GenBank/DDBJ whole genome shotgun (WGS) entry which is preliminary data.</text>
</comment>